<dbReference type="AlphaFoldDB" id="A0A552JRW8"/>
<dbReference type="EMBL" id="SFAT01000073">
    <property type="protein sequence ID" value="TRU98493.1"/>
    <property type="molecule type" value="Genomic_DNA"/>
</dbReference>
<dbReference type="Proteomes" id="UP000320523">
    <property type="component" value="Unassembled WGS sequence"/>
</dbReference>
<organism evidence="1 2">
    <name type="scientific">Microcystis wesenbergii Mw_QC_S_20081001_S30D</name>
    <dbReference type="NCBI Taxonomy" id="2486245"/>
    <lineage>
        <taxon>Bacteria</taxon>
        <taxon>Bacillati</taxon>
        <taxon>Cyanobacteriota</taxon>
        <taxon>Cyanophyceae</taxon>
        <taxon>Oscillatoriophycideae</taxon>
        <taxon>Chroococcales</taxon>
        <taxon>Microcystaceae</taxon>
        <taxon>Microcystis</taxon>
    </lineage>
</organism>
<gene>
    <name evidence="1" type="ORF">EWV75_06805</name>
</gene>
<evidence type="ECO:0000313" key="1">
    <source>
        <dbReference type="EMBL" id="TRU98493.1"/>
    </source>
</evidence>
<sequence>MRYRFVFEPTSLKKNESENEETSKTKETMIENSCEYFENWQTAKFYSCHKDLIDATQFDSIEELKNHLEGLAKELRNDIPPGFLDEVVEHYINNVDFEKIAQFFLGRDYDDIFDDYPDKYNNDEYNNDEYNNDEYDDCEYWEQMYDFCDNHEEPEDYKNPYRYDDYDTREEYYDYYRQIDDDYANYETEIDIKKVIYGDWYW</sequence>
<accession>A0A552JRW8</accession>
<reference evidence="1 2" key="1">
    <citation type="submission" date="2019-01" db="EMBL/GenBank/DDBJ databases">
        <title>Coherence of Microcystis species and biogeography revealed through population genomics.</title>
        <authorList>
            <person name="Perez-Carrascal O.M."/>
            <person name="Terrat Y."/>
            <person name="Giani A."/>
            <person name="Fortin N."/>
            <person name="Tromas N."/>
            <person name="Shapiro B.J."/>
        </authorList>
    </citation>
    <scope>NUCLEOTIDE SEQUENCE [LARGE SCALE GENOMIC DNA]</scope>
    <source>
        <strain evidence="1">Mw_QC_S_20081001_S30D</strain>
    </source>
</reference>
<comment type="caution">
    <text evidence="1">The sequence shown here is derived from an EMBL/GenBank/DDBJ whole genome shotgun (WGS) entry which is preliminary data.</text>
</comment>
<evidence type="ECO:0000313" key="2">
    <source>
        <dbReference type="Proteomes" id="UP000320523"/>
    </source>
</evidence>
<name>A0A552JRW8_9CHRO</name>
<proteinExistence type="predicted"/>
<protein>
    <submittedName>
        <fullName evidence="1">Uncharacterized protein</fullName>
    </submittedName>
</protein>